<dbReference type="Proteomes" id="UP000764837">
    <property type="component" value="Unassembled WGS sequence"/>
</dbReference>
<comment type="caution">
    <text evidence="2">The sequence shown here is derived from an EMBL/GenBank/DDBJ whole genome shotgun (WGS) entry which is preliminary data.</text>
</comment>
<protein>
    <recommendedName>
        <fullName evidence="1">Knr4/Smi1-like domain-containing protein</fullName>
    </recommendedName>
</protein>
<dbReference type="InterPro" id="IPR037883">
    <property type="entry name" value="Knr4/Smi1-like_sf"/>
</dbReference>
<evidence type="ECO:0000313" key="2">
    <source>
        <dbReference type="EMBL" id="MBM7489460.1"/>
    </source>
</evidence>
<dbReference type="InterPro" id="IPR018958">
    <property type="entry name" value="Knr4/Smi1-like_dom"/>
</dbReference>
<reference evidence="2 3" key="1">
    <citation type="submission" date="2021-01" db="EMBL/GenBank/DDBJ databases">
        <title>Sequencing the genomes of 1000 actinobacteria strains.</title>
        <authorList>
            <person name="Klenk H.-P."/>
        </authorList>
    </citation>
    <scope>NUCLEOTIDE SEQUENCE [LARGE SCALE GENOMIC DNA]</scope>
    <source>
        <strain evidence="2 3">DSM 100204</strain>
    </source>
</reference>
<dbReference type="RefSeq" id="WP_204940850.1">
    <property type="nucleotide sequence ID" value="NZ_JAFBBP010000001.1"/>
</dbReference>
<sequence length="158" mass="17315">MIDGMDFAEFDEQVLSLRARVARSGFDAVEDFKVIKGLTASAEETAEAERRLSVTLPEQYKAFMVRYGGGSFGFLDLLPIPAAGSSNQVDDVVSVSQAEFRDGSFVAIAPVGTGDYWCFPVLNGRCSDEVWFHYHDAGDPTVEASDFLEFVARRGVQV</sequence>
<organism evidence="2 3">
    <name type="scientific">Micromonospora luteifusca</name>
    <dbReference type="NCBI Taxonomy" id="709860"/>
    <lineage>
        <taxon>Bacteria</taxon>
        <taxon>Bacillati</taxon>
        <taxon>Actinomycetota</taxon>
        <taxon>Actinomycetes</taxon>
        <taxon>Micromonosporales</taxon>
        <taxon>Micromonosporaceae</taxon>
        <taxon>Micromonospora</taxon>
    </lineage>
</organism>
<proteinExistence type="predicted"/>
<keyword evidence="3" id="KW-1185">Reference proteome</keyword>
<dbReference type="SUPFAM" id="SSF160631">
    <property type="entry name" value="SMI1/KNR4-like"/>
    <property type="match status" value="1"/>
</dbReference>
<feature type="domain" description="Knr4/Smi1-like" evidence="1">
    <location>
        <begin position="39"/>
        <end position="153"/>
    </location>
</feature>
<evidence type="ECO:0000259" key="1">
    <source>
        <dbReference type="SMART" id="SM00860"/>
    </source>
</evidence>
<gene>
    <name evidence="2" type="ORF">JOD64_000682</name>
</gene>
<dbReference type="Pfam" id="PF14568">
    <property type="entry name" value="SUKH_6"/>
    <property type="match status" value="1"/>
</dbReference>
<dbReference type="SMART" id="SM00860">
    <property type="entry name" value="SMI1_KNR4"/>
    <property type="match status" value="1"/>
</dbReference>
<dbReference type="Gene3D" id="3.40.1580.10">
    <property type="entry name" value="SMI1/KNR4-like"/>
    <property type="match status" value="1"/>
</dbReference>
<name>A0ABS2LMT7_9ACTN</name>
<accession>A0ABS2LMT7</accession>
<dbReference type="EMBL" id="JAFBBP010000001">
    <property type="protein sequence ID" value="MBM7489460.1"/>
    <property type="molecule type" value="Genomic_DNA"/>
</dbReference>
<evidence type="ECO:0000313" key="3">
    <source>
        <dbReference type="Proteomes" id="UP000764837"/>
    </source>
</evidence>